<dbReference type="GO" id="GO:0019825">
    <property type="term" value="F:oxygen binding"/>
    <property type="evidence" value="ECO:0007669"/>
    <property type="project" value="InterPro"/>
</dbReference>
<dbReference type="RefSeq" id="WP_127948025.1">
    <property type="nucleotide sequence ID" value="NZ_RKLN01000005.1"/>
</dbReference>
<protein>
    <recommendedName>
        <fullName evidence="4">nitric oxide dioxygenase</fullName>
        <ecNumber evidence="4">1.14.12.17</ecNumber>
    </recommendedName>
</protein>
<comment type="caution">
    <text evidence="14">The sequence shown here is derived from an EMBL/GenBank/DDBJ whole genome shotgun (WGS) entry which is preliminary data.</text>
</comment>
<dbReference type="SUPFAM" id="SSF52343">
    <property type="entry name" value="Ferredoxin reductase-like, C-terminal NADP-linked domain"/>
    <property type="match status" value="1"/>
</dbReference>
<dbReference type="InterPro" id="IPR050415">
    <property type="entry name" value="MRET"/>
</dbReference>
<evidence type="ECO:0000256" key="1">
    <source>
        <dbReference type="ARBA" id="ARBA00001970"/>
    </source>
</evidence>
<evidence type="ECO:0000256" key="2">
    <source>
        <dbReference type="ARBA" id="ARBA00001974"/>
    </source>
</evidence>
<dbReference type="PRINTS" id="PR00410">
    <property type="entry name" value="PHEHYDRXLASE"/>
</dbReference>
<dbReference type="InterPro" id="IPR000971">
    <property type="entry name" value="Globin"/>
</dbReference>
<evidence type="ECO:0000256" key="8">
    <source>
        <dbReference type="ARBA" id="ARBA00023027"/>
    </source>
</evidence>
<dbReference type="InterPro" id="IPR039261">
    <property type="entry name" value="FNR_nucleotide-bd"/>
</dbReference>
<reference evidence="14 15" key="1">
    <citation type="submission" date="2018-11" db="EMBL/GenBank/DDBJ databases">
        <title>Rhodococcus spongicola sp. nov. and Rhodococcus xishaensis sp. nov. from marine sponges.</title>
        <authorList>
            <person name="Li L."/>
            <person name="Lin H.W."/>
        </authorList>
    </citation>
    <scope>NUCLEOTIDE SEQUENCE [LARGE SCALE GENOMIC DNA]</scope>
    <source>
        <strain evidence="14 15">LHW50502</strain>
    </source>
</reference>
<dbReference type="Pfam" id="PF00175">
    <property type="entry name" value="NAD_binding_1"/>
    <property type="match status" value="1"/>
</dbReference>
<keyword evidence="11" id="KW-0813">Transport</keyword>
<dbReference type="GO" id="GO:0005344">
    <property type="term" value="F:oxygen carrier activity"/>
    <property type="evidence" value="ECO:0007669"/>
    <property type="project" value="UniProtKB-KW"/>
</dbReference>
<comment type="similarity">
    <text evidence="11">Belongs to the globin family.</text>
</comment>
<dbReference type="OrthoDB" id="3213438at2"/>
<dbReference type="InterPro" id="IPR017938">
    <property type="entry name" value="Riboflavin_synthase-like_b-brl"/>
</dbReference>
<dbReference type="Pfam" id="PF00042">
    <property type="entry name" value="Globin"/>
    <property type="match status" value="1"/>
</dbReference>
<comment type="catalytic activity">
    <reaction evidence="10">
        <text>2 nitric oxide + NADPH + 2 O2 = 2 nitrate + NADP(+) + H(+)</text>
        <dbReference type="Rhea" id="RHEA:19465"/>
        <dbReference type="ChEBI" id="CHEBI:15378"/>
        <dbReference type="ChEBI" id="CHEBI:15379"/>
        <dbReference type="ChEBI" id="CHEBI:16480"/>
        <dbReference type="ChEBI" id="CHEBI:17632"/>
        <dbReference type="ChEBI" id="CHEBI:57783"/>
        <dbReference type="ChEBI" id="CHEBI:58349"/>
        <dbReference type="EC" id="1.14.12.17"/>
    </reaction>
</comment>
<dbReference type="Proteomes" id="UP000284333">
    <property type="component" value="Unassembled WGS sequence"/>
</dbReference>
<evidence type="ECO:0000256" key="9">
    <source>
        <dbReference type="ARBA" id="ARBA00048649"/>
    </source>
</evidence>
<keyword evidence="6" id="KW-0521">NADP</keyword>
<keyword evidence="11" id="KW-0561">Oxygen transport</keyword>
<feature type="domain" description="FAD-binding FR-type" evidence="13">
    <location>
        <begin position="143"/>
        <end position="243"/>
    </location>
</feature>
<keyword evidence="5" id="KW-0001">2Fe-2S</keyword>
<dbReference type="GO" id="GO:0051537">
    <property type="term" value="F:2 iron, 2 sulfur cluster binding"/>
    <property type="evidence" value="ECO:0007669"/>
    <property type="project" value="UniProtKB-KW"/>
</dbReference>
<dbReference type="SUPFAM" id="SSF46458">
    <property type="entry name" value="Globin-like"/>
    <property type="match status" value="1"/>
</dbReference>
<dbReference type="PROSITE" id="PS51384">
    <property type="entry name" value="FAD_FR"/>
    <property type="match status" value="1"/>
</dbReference>
<dbReference type="CDD" id="cd06187">
    <property type="entry name" value="O2ase_reductase_like"/>
    <property type="match status" value="1"/>
</dbReference>
<name>A0A438AST0_9NOCA</name>
<dbReference type="GO" id="GO:0008941">
    <property type="term" value="F:nitric oxide dioxygenase NAD(P)H activity"/>
    <property type="evidence" value="ECO:0007669"/>
    <property type="project" value="UniProtKB-EC"/>
</dbReference>
<keyword evidence="15" id="KW-1185">Reference proteome</keyword>
<dbReference type="EMBL" id="RKLN01000005">
    <property type="protein sequence ID" value="RVW01716.1"/>
    <property type="molecule type" value="Genomic_DNA"/>
</dbReference>
<evidence type="ECO:0000259" key="13">
    <source>
        <dbReference type="PROSITE" id="PS51384"/>
    </source>
</evidence>
<comment type="similarity">
    <text evidence="3">In the C-terminal section; belongs to the flavoprotein pyridine nucleotide cytochrome reductase family.</text>
</comment>
<organism evidence="14 15">
    <name type="scientific">Rhodococcus spongiicola</name>
    <dbReference type="NCBI Taxonomy" id="2487352"/>
    <lineage>
        <taxon>Bacteria</taxon>
        <taxon>Bacillati</taxon>
        <taxon>Actinomycetota</taxon>
        <taxon>Actinomycetes</taxon>
        <taxon>Mycobacteriales</taxon>
        <taxon>Nocardiaceae</taxon>
        <taxon>Rhodococcus</taxon>
    </lineage>
</organism>
<dbReference type="Pfam" id="PF00970">
    <property type="entry name" value="FAD_binding_6"/>
    <property type="match status" value="1"/>
</dbReference>
<feature type="domain" description="Globin" evidence="12">
    <location>
        <begin position="1"/>
        <end position="138"/>
    </location>
</feature>
<dbReference type="PANTHER" id="PTHR47354:SF5">
    <property type="entry name" value="PROTEIN RFBI"/>
    <property type="match status" value="1"/>
</dbReference>
<accession>A0A438AST0</accession>
<dbReference type="AlphaFoldDB" id="A0A438AST0"/>
<dbReference type="InterPro" id="IPR012292">
    <property type="entry name" value="Globin/Proto"/>
</dbReference>
<evidence type="ECO:0000313" key="14">
    <source>
        <dbReference type="EMBL" id="RVW01716.1"/>
    </source>
</evidence>
<evidence type="ECO:0000256" key="7">
    <source>
        <dbReference type="ARBA" id="ARBA00023014"/>
    </source>
</evidence>
<dbReference type="InterPro" id="IPR008333">
    <property type="entry name" value="Cbr1-like_FAD-bd_dom"/>
</dbReference>
<keyword evidence="11" id="KW-0408">Iron</keyword>
<evidence type="ECO:0000259" key="12">
    <source>
        <dbReference type="PROSITE" id="PS01033"/>
    </source>
</evidence>
<evidence type="ECO:0000256" key="11">
    <source>
        <dbReference type="RuleBase" id="RU000356"/>
    </source>
</evidence>
<evidence type="ECO:0000256" key="10">
    <source>
        <dbReference type="ARBA" id="ARBA00049433"/>
    </source>
</evidence>
<evidence type="ECO:0000256" key="5">
    <source>
        <dbReference type="ARBA" id="ARBA00022714"/>
    </source>
</evidence>
<evidence type="ECO:0000256" key="6">
    <source>
        <dbReference type="ARBA" id="ARBA00022857"/>
    </source>
</evidence>
<dbReference type="SUPFAM" id="SSF63380">
    <property type="entry name" value="Riboflavin synthase domain-like"/>
    <property type="match status" value="1"/>
</dbReference>
<dbReference type="EC" id="1.14.12.17" evidence="4"/>
<dbReference type="Gene3D" id="1.10.490.10">
    <property type="entry name" value="Globins"/>
    <property type="match status" value="1"/>
</dbReference>
<dbReference type="Gene3D" id="3.40.50.80">
    <property type="entry name" value="Nucleotide-binding domain of ferredoxin-NADP reductase (FNR) module"/>
    <property type="match status" value="1"/>
</dbReference>
<dbReference type="Gene3D" id="2.40.30.10">
    <property type="entry name" value="Translation factors"/>
    <property type="match status" value="1"/>
</dbReference>
<keyword evidence="11" id="KW-0349">Heme</keyword>
<keyword evidence="8" id="KW-0520">NAD</keyword>
<evidence type="ECO:0000313" key="15">
    <source>
        <dbReference type="Proteomes" id="UP000284333"/>
    </source>
</evidence>
<dbReference type="InterPro" id="IPR017927">
    <property type="entry name" value="FAD-bd_FR_type"/>
</dbReference>
<comment type="catalytic activity">
    <reaction evidence="9">
        <text>2 nitric oxide + NADH + 2 O2 = 2 nitrate + NAD(+) + H(+)</text>
        <dbReference type="Rhea" id="RHEA:19469"/>
        <dbReference type="ChEBI" id="CHEBI:15378"/>
        <dbReference type="ChEBI" id="CHEBI:15379"/>
        <dbReference type="ChEBI" id="CHEBI:16480"/>
        <dbReference type="ChEBI" id="CHEBI:17632"/>
        <dbReference type="ChEBI" id="CHEBI:57540"/>
        <dbReference type="ChEBI" id="CHEBI:57945"/>
        <dbReference type="EC" id="1.14.12.17"/>
    </reaction>
</comment>
<dbReference type="InterPro" id="IPR001433">
    <property type="entry name" value="OxRdtase_FAD/NAD-bd"/>
</dbReference>
<comment type="cofactor">
    <cofactor evidence="1">
        <name>heme b</name>
        <dbReference type="ChEBI" id="CHEBI:60344"/>
    </cofactor>
</comment>
<dbReference type="PANTHER" id="PTHR47354">
    <property type="entry name" value="NADH OXIDOREDUCTASE HCR"/>
    <property type="match status" value="1"/>
</dbReference>
<dbReference type="GO" id="GO:0020037">
    <property type="term" value="F:heme binding"/>
    <property type="evidence" value="ECO:0007669"/>
    <property type="project" value="InterPro"/>
</dbReference>
<sequence length="387" mass="43332">MDTAEVRLIRSHFANVVSSSAHRDHFARTFYTHFFARLPQCRSLFPASMDGQRVRFVAALEYIVRGLDDTDRLLAFLAQLGRDHRKYGVQRGHYAAAANALLDAIREVDSDEPWSRAADTAWRELIALITNTMSDAADADNFPALWEATVVSHERVLRDLAVIRLECDSPIPYAPGQYVSVQIPQRPQMWRYLSPAIPTNPFGQIEFHVRRVSGGWVSPAMVNQTSVGDRWRISSPLGGLHVDVDSGRDVLMIAGGTGLAPLRAQVMDMAHRGINPRVHLFVSGVYPCDLYDIETLWHLSLSNPWLTIVPVSEEDENPWWHPYPVPEPPHGLHQRLRGPIGAVVSQFGSWADRQVQICGSPSMVKTTAYALQRAGTPVESISYDPLR</sequence>
<dbReference type="CDD" id="cd19753">
    <property type="entry name" value="Mb-like_oxidoreductase"/>
    <property type="match status" value="1"/>
</dbReference>
<evidence type="ECO:0000256" key="3">
    <source>
        <dbReference type="ARBA" id="ARBA00006401"/>
    </source>
</evidence>
<dbReference type="InterPro" id="IPR009050">
    <property type="entry name" value="Globin-like_sf"/>
</dbReference>
<evidence type="ECO:0000256" key="4">
    <source>
        <dbReference type="ARBA" id="ARBA00012229"/>
    </source>
</evidence>
<gene>
    <name evidence="14" type="ORF">EF834_15090</name>
</gene>
<proteinExistence type="inferred from homology"/>
<keyword evidence="11" id="KW-0479">Metal-binding</keyword>
<dbReference type="PROSITE" id="PS01033">
    <property type="entry name" value="GLOBIN"/>
    <property type="match status" value="1"/>
</dbReference>
<keyword evidence="7" id="KW-0411">Iron-sulfur</keyword>
<comment type="cofactor">
    <cofactor evidence="2">
        <name>FAD</name>
        <dbReference type="ChEBI" id="CHEBI:57692"/>
    </cofactor>
</comment>